<reference evidence="5 6" key="1">
    <citation type="submission" date="2014-08" db="EMBL/GenBank/DDBJ databases">
        <title>Genomic and Phenotypic Diversity of Colwellia psychrerythraea strains from Disparate Marine Basins.</title>
        <authorList>
            <person name="Techtmann S.M."/>
            <person name="Stelling S.C."/>
            <person name="Utturkar S.M."/>
            <person name="Alshibli N."/>
            <person name="Harris A."/>
            <person name="Brown S.D."/>
            <person name="Hazen T.C."/>
        </authorList>
    </citation>
    <scope>NUCLEOTIDE SEQUENCE [LARGE SCALE GENOMIC DNA]</scope>
    <source>
        <strain evidence="5 6">GAB14E</strain>
    </source>
</reference>
<protein>
    <recommendedName>
        <fullName evidence="2">Elongation factor P-like protein</fullName>
    </recommendedName>
</protein>
<dbReference type="InterPro" id="IPR008991">
    <property type="entry name" value="Translation_prot_SH3-like_sf"/>
</dbReference>
<dbReference type="NCBIfam" id="NF003392">
    <property type="entry name" value="PRK04542.1"/>
    <property type="match status" value="1"/>
</dbReference>
<feature type="domain" description="Elongation factor P C-terminal" evidence="3">
    <location>
        <begin position="132"/>
        <end position="187"/>
    </location>
</feature>
<dbReference type="SUPFAM" id="SSF50104">
    <property type="entry name" value="Translation proteins SH3-like domain"/>
    <property type="match status" value="1"/>
</dbReference>
<dbReference type="Proteomes" id="UP000029868">
    <property type="component" value="Unassembled WGS sequence"/>
</dbReference>
<evidence type="ECO:0000259" key="3">
    <source>
        <dbReference type="SMART" id="SM00841"/>
    </source>
</evidence>
<dbReference type="InterPro" id="IPR012340">
    <property type="entry name" value="NA-bd_OB-fold"/>
</dbReference>
<dbReference type="CDD" id="cd04470">
    <property type="entry name" value="S1_EF-P_repeat_1"/>
    <property type="match status" value="1"/>
</dbReference>
<accession>A0A099L3F3</accession>
<dbReference type="NCBIfam" id="TIGR02178">
    <property type="entry name" value="yeiP"/>
    <property type="match status" value="1"/>
</dbReference>
<dbReference type="EMBL" id="JQEC01000004">
    <property type="protein sequence ID" value="KGJ96975.1"/>
    <property type="molecule type" value="Genomic_DNA"/>
</dbReference>
<dbReference type="InterPro" id="IPR020599">
    <property type="entry name" value="Transl_elong_fac_P/YeiP"/>
</dbReference>
<organism evidence="5 6">
    <name type="scientific">Colwellia psychrerythraea</name>
    <name type="common">Vibrio psychroerythus</name>
    <dbReference type="NCBI Taxonomy" id="28229"/>
    <lineage>
        <taxon>Bacteria</taxon>
        <taxon>Pseudomonadati</taxon>
        <taxon>Pseudomonadota</taxon>
        <taxon>Gammaproteobacteria</taxon>
        <taxon>Alteromonadales</taxon>
        <taxon>Colwelliaceae</taxon>
        <taxon>Colwellia</taxon>
    </lineage>
</organism>
<dbReference type="GO" id="GO:0043043">
    <property type="term" value="P:peptide biosynthetic process"/>
    <property type="evidence" value="ECO:0007669"/>
    <property type="project" value="InterPro"/>
</dbReference>
<evidence type="ECO:0000313" key="6">
    <source>
        <dbReference type="Proteomes" id="UP000029868"/>
    </source>
</evidence>
<evidence type="ECO:0000256" key="1">
    <source>
        <dbReference type="ARBA" id="ARBA00009479"/>
    </source>
</evidence>
<dbReference type="NCBIfam" id="NF001810">
    <property type="entry name" value="PRK00529.1"/>
    <property type="match status" value="1"/>
</dbReference>
<dbReference type="SUPFAM" id="SSF50249">
    <property type="entry name" value="Nucleic acid-binding proteins"/>
    <property type="match status" value="2"/>
</dbReference>
<name>A0A099L3F3_COLPS</name>
<dbReference type="InterPro" id="IPR013852">
    <property type="entry name" value="Transl_elong_P/YeiP_CS"/>
</dbReference>
<dbReference type="PANTHER" id="PTHR30053">
    <property type="entry name" value="ELONGATION FACTOR P"/>
    <property type="match status" value="1"/>
</dbReference>
<dbReference type="OrthoDB" id="5599402at2"/>
<evidence type="ECO:0000313" key="5">
    <source>
        <dbReference type="EMBL" id="KGJ96975.1"/>
    </source>
</evidence>
<dbReference type="PIRSF" id="PIRSF005901">
    <property type="entry name" value="EF-P"/>
    <property type="match status" value="1"/>
</dbReference>
<dbReference type="InterPro" id="IPR015365">
    <property type="entry name" value="Elong-fact-P_C"/>
</dbReference>
<proteinExistence type="inferred from homology"/>
<evidence type="ECO:0000259" key="4">
    <source>
        <dbReference type="SMART" id="SM01185"/>
    </source>
</evidence>
<dbReference type="PROSITE" id="PS01275">
    <property type="entry name" value="EFP"/>
    <property type="match status" value="1"/>
</dbReference>
<dbReference type="Gene3D" id="2.30.30.30">
    <property type="match status" value="1"/>
</dbReference>
<keyword evidence="5" id="KW-0251">Elongation factor</keyword>
<feature type="domain" description="Translation elongation factor P/YeiP central" evidence="4">
    <location>
        <begin position="69"/>
        <end position="124"/>
    </location>
</feature>
<comment type="similarity">
    <text evidence="1 2">Belongs to the elongation factor P family.</text>
</comment>
<dbReference type="InterPro" id="IPR001059">
    <property type="entry name" value="Transl_elong_P/YeiP_cen"/>
</dbReference>
<evidence type="ECO:0000256" key="2">
    <source>
        <dbReference type="HAMAP-Rule" id="MF_00646"/>
    </source>
</evidence>
<comment type="caution">
    <text evidence="5">The sequence shown here is derived from an EMBL/GenBank/DDBJ whole genome shotgun (WGS) entry which is preliminary data.</text>
</comment>
<keyword evidence="5" id="KW-0648">Protein biosynthesis</keyword>
<dbReference type="CDD" id="cd05794">
    <property type="entry name" value="S1_EF-P_repeat_2"/>
    <property type="match status" value="1"/>
</dbReference>
<sequence>MPKASDIKKNAAIEHNGKVLIVRDIARSVPQGRAGGSLYRMRLYDVVTGGKVDETFKADDMLNFADLSRRPSMFSYIDGDEYVFMDNEDYTPYNLNKESIADEVLFINEETQGISVIIVDDSPVAIDLPPSVELVITETDPSIKGASASARTKPATLSTGLTVQVPEHISTGDKIKVNTEERKFMGRADSK</sequence>
<dbReference type="InterPro" id="IPR013185">
    <property type="entry name" value="Transl_elong_KOW-like"/>
</dbReference>
<dbReference type="Gene3D" id="2.40.50.140">
    <property type="entry name" value="Nucleic acid-binding proteins"/>
    <property type="match status" value="2"/>
</dbReference>
<dbReference type="RefSeq" id="WP_033080738.1">
    <property type="nucleotide sequence ID" value="NZ_JQEC01000004.1"/>
</dbReference>
<dbReference type="Pfam" id="PF08207">
    <property type="entry name" value="EFP_N"/>
    <property type="match status" value="1"/>
</dbReference>
<dbReference type="SMART" id="SM00841">
    <property type="entry name" value="Elong-fact-P_C"/>
    <property type="match status" value="1"/>
</dbReference>
<dbReference type="Pfam" id="PF01132">
    <property type="entry name" value="EFP"/>
    <property type="match status" value="1"/>
</dbReference>
<dbReference type="GO" id="GO:0005829">
    <property type="term" value="C:cytosol"/>
    <property type="evidence" value="ECO:0007669"/>
    <property type="project" value="UniProtKB-ARBA"/>
</dbReference>
<dbReference type="FunFam" id="2.40.50.140:FF:000004">
    <property type="entry name" value="Elongation factor P"/>
    <property type="match status" value="1"/>
</dbReference>
<dbReference type="GO" id="GO:0003746">
    <property type="term" value="F:translation elongation factor activity"/>
    <property type="evidence" value="ECO:0007669"/>
    <property type="project" value="UniProtKB-UniRule"/>
</dbReference>
<dbReference type="HAMAP" id="MF_00646">
    <property type="entry name" value="EFP"/>
    <property type="match status" value="1"/>
</dbReference>
<dbReference type="AlphaFoldDB" id="A0A099L3F3"/>
<dbReference type="InterPro" id="IPR011897">
    <property type="entry name" value="Transl_elong_p-like_YeiP"/>
</dbReference>
<dbReference type="Pfam" id="PF09285">
    <property type="entry name" value="Elong-fact-P_C"/>
    <property type="match status" value="1"/>
</dbReference>
<dbReference type="PATRIC" id="fig|28229.3.peg.605"/>
<dbReference type="SMART" id="SM01185">
    <property type="entry name" value="EFP"/>
    <property type="match status" value="1"/>
</dbReference>
<dbReference type="InterPro" id="IPR014722">
    <property type="entry name" value="Rib_uL2_dom2"/>
</dbReference>
<gene>
    <name evidence="5" type="ORF">GAB14E_1443</name>
</gene>
<dbReference type="PANTHER" id="PTHR30053:SF14">
    <property type="entry name" value="TRANSLATION ELONGATION FACTOR KOW-LIKE DOMAIN-CONTAINING PROTEIN"/>
    <property type="match status" value="1"/>
</dbReference>